<dbReference type="GO" id="GO:0044781">
    <property type="term" value="P:bacterial-type flagellum organization"/>
    <property type="evidence" value="ECO:0007669"/>
    <property type="project" value="InterPro"/>
</dbReference>
<gene>
    <name evidence="7" type="ORF">SAMN05216389_10254</name>
</gene>
<protein>
    <submittedName>
        <fullName evidence="7">Flagellar protein FliO/FliZ</fullName>
    </submittedName>
</protein>
<keyword evidence="5 6" id="KW-0472">Membrane</keyword>
<evidence type="ECO:0000256" key="1">
    <source>
        <dbReference type="ARBA" id="ARBA00004236"/>
    </source>
</evidence>
<dbReference type="RefSeq" id="WP_244513323.1">
    <property type="nucleotide sequence ID" value="NZ_FOHE01000002.1"/>
</dbReference>
<sequence>MIKKISFIASLIVLLFFGSWMNEIEAKEITADECLVDCEEEGQVTNDSDEKEESFGKDNNSLAFDLVKMFFALLLVLALIYLLLKFLNKRNKLFSRVKALENVGGLTLGPSKSIQIIRVGSKLYLVGVGDNVELLQEITDEDMRREILASYEETNNFSAGDLFSNLMQPKKAESKGSNSNKTTDFKNLFASELDKLKENRKALRDKEIQKDVNDE</sequence>
<dbReference type="STRING" id="930131.SAMN05216389_10254"/>
<keyword evidence="4 6" id="KW-1133">Transmembrane helix</keyword>
<dbReference type="EMBL" id="FOHE01000002">
    <property type="protein sequence ID" value="SES75425.1"/>
    <property type="molecule type" value="Genomic_DNA"/>
</dbReference>
<evidence type="ECO:0000256" key="3">
    <source>
        <dbReference type="ARBA" id="ARBA00022692"/>
    </source>
</evidence>
<reference evidence="7 8" key="1">
    <citation type="submission" date="2016-10" db="EMBL/GenBank/DDBJ databases">
        <authorList>
            <person name="de Groot N.N."/>
        </authorList>
    </citation>
    <scope>NUCLEOTIDE SEQUENCE [LARGE SCALE GENOMIC DNA]</scope>
    <source>
        <strain evidence="7 8">IBRC-M 10780</strain>
    </source>
</reference>
<dbReference type="GO" id="GO:0016020">
    <property type="term" value="C:membrane"/>
    <property type="evidence" value="ECO:0007669"/>
    <property type="project" value="InterPro"/>
</dbReference>
<dbReference type="AlphaFoldDB" id="A0A1H9Z201"/>
<evidence type="ECO:0000256" key="4">
    <source>
        <dbReference type="ARBA" id="ARBA00022989"/>
    </source>
</evidence>
<name>A0A1H9Z201_9BACI</name>
<dbReference type="Proteomes" id="UP000198618">
    <property type="component" value="Unassembled WGS sequence"/>
</dbReference>
<organism evidence="7 8">
    <name type="scientific">Oceanobacillus limi</name>
    <dbReference type="NCBI Taxonomy" id="930131"/>
    <lineage>
        <taxon>Bacteria</taxon>
        <taxon>Bacillati</taxon>
        <taxon>Bacillota</taxon>
        <taxon>Bacilli</taxon>
        <taxon>Bacillales</taxon>
        <taxon>Bacillaceae</taxon>
        <taxon>Oceanobacillus</taxon>
    </lineage>
</organism>
<dbReference type="InterPro" id="IPR022781">
    <property type="entry name" value="Flagellar_biosynth_FliO"/>
</dbReference>
<keyword evidence="7" id="KW-0966">Cell projection</keyword>
<evidence type="ECO:0000256" key="2">
    <source>
        <dbReference type="ARBA" id="ARBA00022475"/>
    </source>
</evidence>
<keyword evidence="8" id="KW-1185">Reference proteome</keyword>
<keyword evidence="7" id="KW-0969">Cilium</keyword>
<keyword evidence="3 6" id="KW-0812">Transmembrane</keyword>
<proteinExistence type="predicted"/>
<comment type="subcellular location">
    <subcellularLocation>
        <location evidence="1">Cell membrane</location>
    </subcellularLocation>
</comment>
<evidence type="ECO:0000256" key="6">
    <source>
        <dbReference type="SAM" id="Phobius"/>
    </source>
</evidence>
<accession>A0A1H9Z201</accession>
<keyword evidence="7" id="KW-0282">Flagellum</keyword>
<feature type="transmembrane region" description="Helical" evidence="6">
    <location>
        <begin position="66"/>
        <end position="84"/>
    </location>
</feature>
<keyword evidence="2" id="KW-1003">Cell membrane</keyword>
<dbReference type="Pfam" id="PF04347">
    <property type="entry name" value="FliO"/>
    <property type="match status" value="1"/>
</dbReference>
<evidence type="ECO:0000256" key="5">
    <source>
        <dbReference type="ARBA" id="ARBA00023136"/>
    </source>
</evidence>
<evidence type="ECO:0000313" key="7">
    <source>
        <dbReference type="EMBL" id="SES75425.1"/>
    </source>
</evidence>
<evidence type="ECO:0000313" key="8">
    <source>
        <dbReference type="Proteomes" id="UP000198618"/>
    </source>
</evidence>